<gene>
    <name evidence="3" type="ORF">BN46_0158</name>
</gene>
<reference evidence="3 4" key="1">
    <citation type="journal article" date="2012" name="J. Bacteriol.">
        <title>Draft Genome Sequence of Turicella otitidis ATCC 51513, Isolated from Middle Ear Fluid from a Child with Otitis Media.</title>
        <authorList>
            <person name="Brinkrolf K."/>
            <person name="Schneider J."/>
            <person name="Knecht M."/>
            <person name="Ruckert C."/>
            <person name="Tauch A."/>
        </authorList>
    </citation>
    <scope>NUCLEOTIDE SEQUENCE [LARGE SCALE GENOMIC DNA]</scope>
    <source>
        <strain evidence="3 4">ATCC 51513</strain>
    </source>
</reference>
<protein>
    <submittedName>
        <fullName evidence="3">Putative membrane protein</fullName>
    </submittedName>
</protein>
<sequence length="98" mass="10841">MGGGENDSRRSEARGAPPRDELSGPPGGWPSTRKDTMAANTTEPDELLNLAAWVLFFLGLVAGWLPMPWFWAGPALVGCSIVCELRYLLQKRRARRDE</sequence>
<feature type="region of interest" description="Disordered" evidence="1">
    <location>
        <begin position="1"/>
        <end position="40"/>
    </location>
</feature>
<feature type="transmembrane region" description="Helical" evidence="2">
    <location>
        <begin position="71"/>
        <end position="89"/>
    </location>
</feature>
<evidence type="ECO:0000313" key="4">
    <source>
        <dbReference type="Proteomes" id="UP000011016"/>
    </source>
</evidence>
<feature type="transmembrane region" description="Helical" evidence="2">
    <location>
        <begin position="47"/>
        <end position="65"/>
    </location>
</feature>
<accession>I7LB95</accession>
<keyword evidence="2" id="KW-0472">Membrane</keyword>
<proteinExistence type="predicted"/>
<evidence type="ECO:0000256" key="1">
    <source>
        <dbReference type="SAM" id="MobiDB-lite"/>
    </source>
</evidence>
<keyword evidence="2" id="KW-1133">Transmembrane helix</keyword>
<name>I7LB95_9CORY</name>
<dbReference type="AlphaFoldDB" id="I7LB95"/>
<comment type="caution">
    <text evidence="3">The sequence shown here is derived from an EMBL/GenBank/DDBJ whole genome shotgun (WGS) entry which is preliminary data.</text>
</comment>
<dbReference type="EMBL" id="CAJZ01000024">
    <property type="protein sequence ID" value="CCI82909.1"/>
    <property type="molecule type" value="Genomic_DNA"/>
</dbReference>
<dbReference type="Proteomes" id="UP000011016">
    <property type="component" value="Unassembled WGS sequence"/>
</dbReference>
<evidence type="ECO:0000313" key="3">
    <source>
        <dbReference type="EMBL" id="CCI82909.1"/>
    </source>
</evidence>
<keyword evidence="2" id="KW-0812">Transmembrane</keyword>
<feature type="compositionally biased region" description="Basic and acidic residues" evidence="1">
    <location>
        <begin position="1"/>
        <end position="22"/>
    </location>
</feature>
<evidence type="ECO:0000256" key="2">
    <source>
        <dbReference type="SAM" id="Phobius"/>
    </source>
</evidence>
<organism evidence="3 4">
    <name type="scientific">Corynebacterium otitidis ATCC 51513</name>
    <dbReference type="NCBI Taxonomy" id="883169"/>
    <lineage>
        <taxon>Bacteria</taxon>
        <taxon>Bacillati</taxon>
        <taxon>Actinomycetota</taxon>
        <taxon>Actinomycetes</taxon>
        <taxon>Mycobacteriales</taxon>
        <taxon>Corynebacteriaceae</taxon>
        <taxon>Corynebacterium</taxon>
    </lineage>
</organism>